<sequence>MASVYKDAQPRWSCLVLRFTDLDLAMDFGRKVVRFMQRIAACGWEELQAAKPSVPGAPGITGGKHPESINPSRYPPHPGSYVELESLSDRSLGSEAVPTSKHPLNDEPPRSLESGPVPTPSGDATDCNNGIRPVDSDPCDPAPENRCLTAVDSILELPTPDGWTRQTTGAAGSFALHSSESETRNNLHESRVFGHGSSFFTLSRQSSMPQEADNGELQPYLDSLNYLSGIRNWRLFGFAHQWMERNSSDFHIRNPSLDRPELDRPHTSPV</sequence>
<evidence type="ECO:0000256" key="1">
    <source>
        <dbReference type="SAM" id="MobiDB-lite"/>
    </source>
</evidence>
<accession>A0ABR4GTV0</accession>
<protein>
    <submittedName>
        <fullName evidence="2">Uncharacterized protein</fullName>
    </submittedName>
</protein>
<comment type="caution">
    <text evidence="2">The sequence shown here is derived from an EMBL/GenBank/DDBJ whole genome shotgun (WGS) entry which is preliminary data.</text>
</comment>
<feature type="region of interest" description="Disordered" evidence="1">
    <location>
        <begin position="250"/>
        <end position="270"/>
    </location>
</feature>
<feature type="region of interest" description="Disordered" evidence="1">
    <location>
        <begin position="51"/>
        <end position="123"/>
    </location>
</feature>
<evidence type="ECO:0000313" key="2">
    <source>
        <dbReference type="EMBL" id="KAL2801900.1"/>
    </source>
</evidence>
<evidence type="ECO:0000313" key="3">
    <source>
        <dbReference type="Proteomes" id="UP001610334"/>
    </source>
</evidence>
<reference evidence="2 3" key="1">
    <citation type="submission" date="2024-07" db="EMBL/GenBank/DDBJ databases">
        <title>Section-level genome sequencing and comparative genomics of Aspergillus sections Usti and Cavernicolus.</title>
        <authorList>
            <consortium name="Lawrence Berkeley National Laboratory"/>
            <person name="Nybo J.L."/>
            <person name="Vesth T.C."/>
            <person name="Theobald S."/>
            <person name="Frisvad J.C."/>
            <person name="Larsen T.O."/>
            <person name="Kjaerboelling I."/>
            <person name="Rothschild-Mancinelli K."/>
            <person name="Lyhne E.K."/>
            <person name="Kogle M.E."/>
            <person name="Barry K."/>
            <person name="Clum A."/>
            <person name="Na H."/>
            <person name="Ledsgaard L."/>
            <person name="Lin J."/>
            <person name="Lipzen A."/>
            <person name="Kuo A."/>
            <person name="Riley R."/>
            <person name="Mondo S."/>
            <person name="Labutti K."/>
            <person name="Haridas S."/>
            <person name="Pangalinan J."/>
            <person name="Salamov A.A."/>
            <person name="Simmons B.A."/>
            <person name="Magnuson J.K."/>
            <person name="Chen J."/>
            <person name="Drula E."/>
            <person name="Henrissat B."/>
            <person name="Wiebenga A."/>
            <person name="Lubbers R.J."/>
            <person name="Gomes A.C."/>
            <person name="Makela M.R."/>
            <person name="Stajich J."/>
            <person name="Grigoriev I.V."/>
            <person name="Mortensen U.H."/>
            <person name="De Vries R.P."/>
            <person name="Baker S.E."/>
            <person name="Andersen M.R."/>
        </authorList>
    </citation>
    <scope>NUCLEOTIDE SEQUENCE [LARGE SCALE GENOMIC DNA]</scope>
    <source>
        <strain evidence="2 3">CBS 588.65</strain>
    </source>
</reference>
<name>A0ABR4GTV0_9EURO</name>
<keyword evidence="3" id="KW-1185">Reference proteome</keyword>
<organism evidence="2 3">
    <name type="scientific">Aspergillus granulosus</name>
    <dbReference type="NCBI Taxonomy" id="176169"/>
    <lineage>
        <taxon>Eukaryota</taxon>
        <taxon>Fungi</taxon>
        <taxon>Dikarya</taxon>
        <taxon>Ascomycota</taxon>
        <taxon>Pezizomycotina</taxon>
        <taxon>Eurotiomycetes</taxon>
        <taxon>Eurotiomycetidae</taxon>
        <taxon>Eurotiales</taxon>
        <taxon>Aspergillaceae</taxon>
        <taxon>Aspergillus</taxon>
        <taxon>Aspergillus subgen. Nidulantes</taxon>
    </lineage>
</organism>
<dbReference type="EMBL" id="JBFXLT010000227">
    <property type="protein sequence ID" value="KAL2801900.1"/>
    <property type="molecule type" value="Genomic_DNA"/>
</dbReference>
<proteinExistence type="predicted"/>
<dbReference type="Proteomes" id="UP001610334">
    <property type="component" value="Unassembled WGS sequence"/>
</dbReference>
<gene>
    <name evidence="2" type="ORF">BJX63DRAFT_140375</name>
</gene>